<name>A0AAP0L5D7_9MAGN</name>
<keyword evidence="3" id="KW-1185">Reference proteome</keyword>
<gene>
    <name evidence="2" type="ORF">Syun_003986</name>
</gene>
<protein>
    <submittedName>
        <fullName evidence="2">Uncharacterized protein</fullName>
    </submittedName>
</protein>
<dbReference type="Proteomes" id="UP001420932">
    <property type="component" value="Unassembled WGS sequence"/>
</dbReference>
<feature type="compositionally biased region" description="Low complexity" evidence="1">
    <location>
        <begin position="29"/>
        <end position="42"/>
    </location>
</feature>
<proteinExistence type="predicted"/>
<reference evidence="2 3" key="1">
    <citation type="submission" date="2024-01" db="EMBL/GenBank/DDBJ databases">
        <title>Genome assemblies of Stephania.</title>
        <authorList>
            <person name="Yang L."/>
        </authorList>
    </citation>
    <scope>NUCLEOTIDE SEQUENCE [LARGE SCALE GENOMIC DNA]</scope>
    <source>
        <strain evidence="2">YNDBR</strain>
        <tissue evidence="2">Leaf</tissue>
    </source>
</reference>
<evidence type="ECO:0000313" key="3">
    <source>
        <dbReference type="Proteomes" id="UP001420932"/>
    </source>
</evidence>
<organism evidence="2 3">
    <name type="scientific">Stephania yunnanensis</name>
    <dbReference type="NCBI Taxonomy" id="152371"/>
    <lineage>
        <taxon>Eukaryota</taxon>
        <taxon>Viridiplantae</taxon>
        <taxon>Streptophyta</taxon>
        <taxon>Embryophyta</taxon>
        <taxon>Tracheophyta</taxon>
        <taxon>Spermatophyta</taxon>
        <taxon>Magnoliopsida</taxon>
        <taxon>Ranunculales</taxon>
        <taxon>Menispermaceae</taxon>
        <taxon>Menispermoideae</taxon>
        <taxon>Cissampelideae</taxon>
        <taxon>Stephania</taxon>
    </lineage>
</organism>
<comment type="caution">
    <text evidence="2">The sequence shown here is derived from an EMBL/GenBank/DDBJ whole genome shotgun (WGS) entry which is preliminary data.</text>
</comment>
<evidence type="ECO:0000313" key="2">
    <source>
        <dbReference type="EMBL" id="KAK9163084.1"/>
    </source>
</evidence>
<dbReference type="EMBL" id="JBBNAF010000002">
    <property type="protein sequence ID" value="KAK9163084.1"/>
    <property type="molecule type" value="Genomic_DNA"/>
</dbReference>
<dbReference type="AlphaFoldDB" id="A0AAP0L5D7"/>
<sequence length="59" mass="6731">MHPISEWPHSHPLGLSRLSLLSKSFSNVSSQASSSQVQTQKANSRKRMHHQWLLLRSLP</sequence>
<feature type="region of interest" description="Disordered" evidence="1">
    <location>
        <begin position="29"/>
        <end position="59"/>
    </location>
</feature>
<accession>A0AAP0L5D7</accession>
<evidence type="ECO:0000256" key="1">
    <source>
        <dbReference type="SAM" id="MobiDB-lite"/>
    </source>
</evidence>